<gene>
    <name evidence="2" type="ORF">KJP28_03500</name>
</gene>
<protein>
    <submittedName>
        <fullName evidence="2">Outer membrane protein transport protein</fullName>
    </submittedName>
</protein>
<keyword evidence="3" id="KW-1185">Reference proteome</keyword>
<keyword evidence="1" id="KW-0732">Signal</keyword>
<evidence type="ECO:0000313" key="3">
    <source>
        <dbReference type="Proteomes" id="UP000756530"/>
    </source>
</evidence>
<evidence type="ECO:0000256" key="1">
    <source>
        <dbReference type="SAM" id="SignalP"/>
    </source>
</evidence>
<accession>A0ABS6SYC8</accession>
<evidence type="ECO:0000313" key="2">
    <source>
        <dbReference type="EMBL" id="MBV7377978.1"/>
    </source>
</evidence>
<proteinExistence type="predicted"/>
<name>A0ABS6SYC8_9RHOB</name>
<feature type="signal peptide" evidence="1">
    <location>
        <begin position="1"/>
        <end position="24"/>
    </location>
</feature>
<dbReference type="Proteomes" id="UP000756530">
    <property type="component" value="Unassembled WGS sequence"/>
</dbReference>
<reference evidence="2 3" key="1">
    <citation type="submission" date="2021-05" db="EMBL/GenBank/DDBJ databases">
        <title>Culturable bacteria isolated from Daya Bay.</title>
        <authorList>
            <person name="Zheng W."/>
            <person name="Yu S."/>
            <person name="Huang Y."/>
        </authorList>
    </citation>
    <scope>NUCLEOTIDE SEQUENCE [LARGE SCALE GENOMIC DNA]</scope>
    <source>
        <strain evidence="2 3">DP4N28-5</strain>
    </source>
</reference>
<organism evidence="2 3">
    <name type="scientific">Maritimibacter dapengensis</name>
    <dbReference type="NCBI Taxonomy" id="2836868"/>
    <lineage>
        <taxon>Bacteria</taxon>
        <taxon>Pseudomonadati</taxon>
        <taxon>Pseudomonadota</taxon>
        <taxon>Alphaproteobacteria</taxon>
        <taxon>Rhodobacterales</taxon>
        <taxon>Roseobacteraceae</taxon>
        <taxon>Maritimibacter</taxon>
    </lineage>
</organism>
<comment type="caution">
    <text evidence="2">The sequence shown here is derived from an EMBL/GenBank/DDBJ whole genome shotgun (WGS) entry which is preliminary data.</text>
</comment>
<dbReference type="RefSeq" id="WP_218390835.1">
    <property type="nucleotide sequence ID" value="NZ_JAHUZE010000001.1"/>
</dbReference>
<dbReference type="EMBL" id="JAHUZE010000001">
    <property type="protein sequence ID" value="MBV7377978.1"/>
    <property type="molecule type" value="Genomic_DNA"/>
</dbReference>
<sequence>MMKAIGRAARAASLCVIVAGGALAQGRTFVAEGTDVAQGVGGRYLAMASTGAAFADDPHALFYNPALIAGFDRPMVTVTRQGNAKLRPYTFVGVTTPFPILEPLGWASTIGFASYPRVHTHSTGAFRANDPQSIFLRMLLPGVSGTYDGEIDSKTLVWRWAMGFQPLNDARLKVGLMVDRIDCKTNSCGVHAGSVGREVKSVHATAFSVGAGISYDLSDRIRLAAAVNDIDTQLSVVTYTRDGAGVKWYRWQVALPRTVQAEVSWRASDRLLLAAGFKSMHGSYGSYDLTINTVNFGAEYRFDNGLAVRAGAWRPTKIASSNGLNANLPFPVAPTFGAGWKNDRFAADVAIYAHPIMSFHYGRPAPTVDLTLSYRF</sequence>
<feature type="chain" id="PRO_5046229552" evidence="1">
    <location>
        <begin position="25"/>
        <end position="376"/>
    </location>
</feature>